<sequence>RVPVTKFSSEKAQRREQELKSSNLQRNLAQMSPKDTVGQEEARREDGQEEDEDSSRHDAPPKTGFETAEKSRGTASRKAPEGEREAMLRDGSEGDNPQKSKHT</sequence>
<evidence type="ECO:0000313" key="3">
    <source>
        <dbReference type="Proteomes" id="UP000887013"/>
    </source>
</evidence>
<feature type="region of interest" description="Disordered" evidence="1">
    <location>
        <begin position="1"/>
        <end position="103"/>
    </location>
</feature>
<name>A0A8X6PSH9_NEPPI</name>
<dbReference type="AlphaFoldDB" id="A0A8X6PSH9"/>
<comment type="caution">
    <text evidence="2">The sequence shown here is derived from an EMBL/GenBank/DDBJ whole genome shotgun (WGS) entry which is preliminary data.</text>
</comment>
<feature type="compositionally biased region" description="Polar residues" evidence="1">
    <location>
        <begin position="20"/>
        <end position="30"/>
    </location>
</feature>
<dbReference type="Proteomes" id="UP000887013">
    <property type="component" value="Unassembled WGS sequence"/>
</dbReference>
<feature type="non-terminal residue" evidence="2">
    <location>
        <position position="1"/>
    </location>
</feature>
<protein>
    <submittedName>
        <fullName evidence="2">Uncharacterized protein</fullName>
    </submittedName>
</protein>
<accession>A0A8X6PSH9</accession>
<evidence type="ECO:0000313" key="2">
    <source>
        <dbReference type="EMBL" id="GFT83410.1"/>
    </source>
</evidence>
<reference evidence="2" key="1">
    <citation type="submission" date="2020-08" db="EMBL/GenBank/DDBJ databases">
        <title>Multicomponent nature underlies the extraordinary mechanical properties of spider dragline silk.</title>
        <authorList>
            <person name="Kono N."/>
            <person name="Nakamura H."/>
            <person name="Mori M."/>
            <person name="Yoshida Y."/>
            <person name="Ohtoshi R."/>
            <person name="Malay A.D."/>
            <person name="Moran D.A.P."/>
            <person name="Tomita M."/>
            <person name="Numata K."/>
            <person name="Arakawa K."/>
        </authorList>
    </citation>
    <scope>NUCLEOTIDE SEQUENCE</scope>
</reference>
<proteinExistence type="predicted"/>
<gene>
    <name evidence="2" type="ORF">NPIL_191201</name>
</gene>
<feature type="compositionally biased region" description="Basic and acidic residues" evidence="1">
    <location>
        <begin position="67"/>
        <end position="103"/>
    </location>
</feature>
<keyword evidence="3" id="KW-1185">Reference proteome</keyword>
<evidence type="ECO:0000256" key="1">
    <source>
        <dbReference type="SAM" id="MobiDB-lite"/>
    </source>
</evidence>
<organism evidence="2 3">
    <name type="scientific">Nephila pilipes</name>
    <name type="common">Giant wood spider</name>
    <name type="synonym">Nephila maculata</name>
    <dbReference type="NCBI Taxonomy" id="299642"/>
    <lineage>
        <taxon>Eukaryota</taxon>
        <taxon>Metazoa</taxon>
        <taxon>Ecdysozoa</taxon>
        <taxon>Arthropoda</taxon>
        <taxon>Chelicerata</taxon>
        <taxon>Arachnida</taxon>
        <taxon>Araneae</taxon>
        <taxon>Araneomorphae</taxon>
        <taxon>Entelegynae</taxon>
        <taxon>Araneoidea</taxon>
        <taxon>Nephilidae</taxon>
        <taxon>Nephila</taxon>
    </lineage>
</organism>
<feature type="compositionally biased region" description="Basic and acidic residues" evidence="1">
    <location>
        <begin position="8"/>
        <end position="19"/>
    </location>
</feature>
<dbReference type="EMBL" id="BMAW01072522">
    <property type="protein sequence ID" value="GFT83410.1"/>
    <property type="molecule type" value="Genomic_DNA"/>
</dbReference>